<evidence type="ECO:0000313" key="17">
    <source>
        <dbReference type="Proteomes" id="UP000722459"/>
    </source>
</evidence>
<evidence type="ECO:0000256" key="7">
    <source>
        <dbReference type="ARBA" id="ARBA00022833"/>
    </source>
</evidence>
<dbReference type="GO" id="GO:0005524">
    <property type="term" value="F:ATP binding"/>
    <property type="evidence" value="ECO:0007669"/>
    <property type="project" value="UniProtKB-UniRule"/>
</dbReference>
<feature type="binding site" evidence="12">
    <location>
        <position position="238"/>
    </location>
    <ligand>
        <name>Zn(2+)</name>
        <dbReference type="ChEBI" id="CHEBI:29105"/>
    </ligand>
</feature>
<keyword evidence="13" id="KW-0175">Coiled coil</keyword>
<feature type="coiled-coil region" evidence="13">
    <location>
        <begin position="314"/>
        <end position="341"/>
    </location>
</feature>
<gene>
    <name evidence="12" type="primary">cysS</name>
    <name evidence="16" type="ORF">HON47_04920</name>
</gene>
<keyword evidence="4 12" id="KW-0436">Ligase</keyword>
<dbReference type="Pfam" id="PF23493">
    <property type="entry name" value="CysS_C"/>
    <property type="match status" value="1"/>
</dbReference>
<evidence type="ECO:0000256" key="9">
    <source>
        <dbReference type="ARBA" id="ARBA00022917"/>
    </source>
</evidence>
<keyword evidence="7 12" id="KW-0862">Zinc</keyword>
<feature type="binding site" evidence="12">
    <location>
        <position position="29"/>
    </location>
    <ligand>
        <name>Zn(2+)</name>
        <dbReference type="ChEBI" id="CHEBI:29105"/>
    </ligand>
</feature>
<dbReference type="InterPro" id="IPR024909">
    <property type="entry name" value="Cys-tRNA/MSH_ligase"/>
</dbReference>
<dbReference type="SUPFAM" id="SSF47323">
    <property type="entry name" value="Anticodon-binding domain of a subclass of class I aminoacyl-tRNA synthetases"/>
    <property type="match status" value="1"/>
</dbReference>
<dbReference type="InterPro" id="IPR009080">
    <property type="entry name" value="tRNAsynth_Ia_anticodon-bd"/>
</dbReference>
<feature type="binding site" evidence="12">
    <location>
        <position position="242"/>
    </location>
    <ligand>
        <name>Zn(2+)</name>
        <dbReference type="ChEBI" id="CHEBI:29105"/>
    </ligand>
</feature>
<dbReference type="GO" id="GO:0008270">
    <property type="term" value="F:zinc ion binding"/>
    <property type="evidence" value="ECO:0007669"/>
    <property type="project" value="UniProtKB-UniRule"/>
</dbReference>
<dbReference type="CDD" id="cd00672">
    <property type="entry name" value="CysRS_core"/>
    <property type="match status" value="1"/>
</dbReference>
<keyword evidence="8 12" id="KW-0067">ATP-binding</keyword>
<evidence type="ECO:0000256" key="8">
    <source>
        <dbReference type="ARBA" id="ARBA00022840"/>
    </source>
</evidence>
<dbReference type="SUPFAM" id="SSF52374">
    <property type="entry name" value="Nucleotidylyl transferase"/>
    <property type="match status" value="1"/>
</dbReference>
<dbReference type="EMBL" id="JABJNZ010000062">
    <property type="protein sequence ID" value="MBT4870892.1"/>
    <property type="molecule type" value="Genomic_DNA"/>
</dbReference>
<evidence type="ECO:0000256" key="5">
    <source>
        <dbReference type="ARBA" id="ARBA00022723"/>
    </source>
</evidence>
<dbReference type="Gene3D" id="1.20.120.1910">
    <property type="entry name" value="Cysteine-tRNA ligase, C-terminal anti-codon recognition domain"/>
    <property type="match status" value="1"/>
</dbReference>
<dbReference type="InterPro" id="IPR014729">
    <property type="entry name" value="Rossmann-like_a/b/a_fold"/>
</dbReference>
<dbReference type="PRINTS" id="PR00983">
    <property type="entry name" value="TRNASYNTHCYS"/>
</dbReference>
<feature type="short sequence motif" description="'KMSKS' region" evidence="12">
    <location>
        <begin position="270"/>
        <end position="274"/>
    </location>
</feature>
<comment type="cofactor">
    <cofactor evidence="12">
        <name>Zn(2+)</name>
        <dbReference type="ChEBI" id="CHEBI:29105"/>
    </cofactor>
    <text evidence="12">Binds 1 zinc ion per subunit.</text>
</comment>
<dbReference type="InterPro" id="IPR032678">
    <property type="entry name" value="tRNA-synt_1_cat_dom"/>
</dbReference>
<sequence length="469" mass="53447">MPLKIFNSFGNKMEEFVPLKGKDVGAYTCGPTVYNYAHIGNFRAYVWEDLLIRYLRFSGYTVKQVMNLTDIDDKTINGSIEKGITLDEFTQEYKKAFFDDLKILNVQKADVYPAATEHIGEMVKMIQTLLDKGIAYKGDDGCIYYSIKKFPAYGKLANIDISKLKAGARIKQDEYEKEGVGDFALWKAWDENDGTIFWETKLGKGRPGWHIECSAMSTKYLGESFDLHTGGIDNKFPHHENEIAQSEGSTGKPFVKYWMHCEHLMVDGKKMSKSLGNFYTLKDLLEKGLEPLAIRYTLINALYRQPLNFTINGVKDSEKTLQGLQNLIERLYKIKEEKENDSINTLSEKALADFTKAMDDNLNVPNAMAAIFDFSKEINKLIDEKEIGPNGATEALAFLKKINESLGILNFEQKEIILTEEQKELIEERNRARKSKDFTKADEIRDKLKEMGLELKDNPDGTTGVKEIK</sequence>
<reference evidence="16" key="1">
    <citation type="journal article" date="2021" name="ISME J.">
        <title>Mercury methylation by metabolically versatile and cosmopolitan marine bacteria.</title>
        <authorList>
            <person name="Lin H."/>
            <person name="Ascher D.B."/>
            <person name="Myung Y."/>
            <person name="Lamborg C.H."/>
            <person name="Hallam S.J."/>
            <person name="Gionfriddo C.M."/>
            <person name="Holt K.E."/>
            <person name="Moreau J.W."/>
        </authorList>
    </citation>
    <scope>NUCLEOTIDE SEQUENCE</scope>
    <source>
        <strain evidence="16">SI075_bin30</strain>
    </source>
</reference>
<dbReference type="AlphaFoldDB" id="A0A8T5GG77"/>
<evidence type="ECO:0000256" key="6">
    <source>
        <dbReference type="ARBA" id="ARBA00022741"/>
    </source>
</evidence>
<dbReference type="Pfam" id="PF01406">
    <property type="entry name" value="tRNA-synt_1e"/>
    <property type="match status" value="1"/>
</dbReference>
<dbReference type="Proteomes" id="UP000722459">
    <property type="component" value="Unassembled WGS sequence"/>
</dbReference>
<dbReference type="HAMAP" id="MF_00041">
    <property type="entry name" value="Cys_tRNA_synth"/>
    <property type="match status" value="1"/>
</dbReference>
<dbReference type="InterPro" id="IPR056411">
    <property type="entry name" value="CysS_C"/>
</dbReference>
<evidence type="ECO:0000313" key="16">
    <source>
        <dbReference type="EMBL" id="MBT4870892.1"/>
    </source>
</evidence>
<evidence type="ECO:0000256" key="13">
    <source>
        <dbReference type="SAM" id="Coils"/>
    </source>
</evidence>
<dbReference type="InterPro" id="IPR015803">
    <property type="entry name" value="Cys-tRNA-ligase"/>
</dbReference>
<evidence type="ECO:0000259" key="15">
    <source>
        <dbReference type="SMART" id="SM00840"/>
    </source>
</evidence>
<comment type="subcellular location">
    <subcellularLocation>
        <location evidence="1 12">Cytoplasm</location>
    </subcellularLocation>
</comment>
<evidence type="ECO:0000256" key="1">
    <source>
        <dbReference type="ARBA" id="ARBA00004496"/>
    </source>
</evidence>
<dbReference type="InterPro" id="IPR015273">
    <property type="entry name" value="Cys-tRNA-synt_Ia_DALR"/>
</dbReference>
<dbReference type="FunFam" id="3.40.50.620:FF:000130">
    <property type="entry name" value="Cysteine--tRNA ligase"/>
    <property type="match status" value="1"/>
</dbReference>
<organism evidence="16 17">
    <name type="scientific">Candidatus Iainarchaeum sp</name>
    <dbReference type="NCBI Taxonomy" id="3101447"/>
    <lineage>
        <taxon>Archaea</taxon>
        <taxon>Candidatus Iainarchaeota</taxon>
        <taxon>Candidatus Iainarchaeia</taxon>
        <taxon>Candidatus Iainarchaeales</taxon>
        <taxon>Candidatus Iainarchaeaceae</taxon>
        <taxon>Candidatus Iainarchaeum</taxon>
    </lineage>
</organism>
<comment type="catalytic activity">
    <reaction evidence="11 12">
        <text>tRNA(Cys) + L-cysteine + ATP = L-cysteinyl-tRNA(Cys) + AMP + diphosphate</text>
        <dbReference type="Rhea" id="RHEA:17773"/>
        <dbReference type="Rhea" id="RHEA-COMP:9661"/>
        <dbReference type="Rhea" id="RHEA-COMP:9679"/>
        <dbReference type="ChEBI" id="CHEBI:30616"/>
        <dbReference type="ChEBI" id="CHEBI:33019"/>
        <dbReference type="ChEBI" id="CHEBI:35235"/>
        <dbReference type="ChEBI" id="CHEBI:78442"/>
        <dbReference type="ChEBI" id="CHEBI:78517"/>
        <dbReference type="ChEBI" id="CHEBI:456215"/>
        <dbReference type="EC" id="6.1.1.16"/>
    </reaction>
</comment>
<feature type="binding site" evidence="12">
    <location>
        <position position="273"/>
    </location>
    <ligand>
        <name>ATP</name>
        <dbReference type="ChEBI" id="CHEBI:30616"/>
    </ligand>
</feature>
<feature type="binding site" evidence="12">
    <location>
        <position position="213"/>
    </location>
    <ligand>
        <name>Zn(2+)</name>
        <dbReference type="ChEBI" id="CHEBI:29105"/>
    </ligand>
</feature>
<dbReference type="NCBIfam" id="TIGR00435">
    <property type="entry name" value="cysS"/>
    <property type="match status" value="1"/>
</dbReference>
<dbReference type="Pfam" id="PF09190">
    <property type="entry name" value="DALR_2"/>
    <property type="match status" value="1"/>
</dbReference>
<feature type="domain" description="Cysteinyl-tRNA synthetase class Ia DALR" evidence="15">
    <location>
        <begin position="353"/>
        <end position="417"/>
    </location>
</feature>
<dbReference type="GO" id="GO:0004817">
    <property type="term" value="F:cysteine-tRNA ligase activity"/>
    <property type="evidence" value="ECO:0007669"/>
    <property type="project" value="UniProtKB-UniRule"/>
</dbReference>
<dbReference type="PANTHER" id="PTHR10890:SF3">
    <property type="entry name" value="CYSTEINE--TRNA LIGASE, CYTOPLASMIC"/>
    <property type="match status" value="1"/>
</dbReference>
<dbReference type="Gene3D" id="3.40.50.620">
    <property type="entry name" value="HUPs"/>
    <property type="match status" value="1"/>
</dbReference>
<protein>
    <recommendedName>
        <fullName evidence="12">Cysteine--tRNA ligase</fullName>
        <ecNumber evidence="12">6.1.1.16</ecNumber>
    </recommendedName>
    <alternativeName>
        <fullName evidence="12">Cysteinyl-tRNA synthetase</fullName>
        <shortName evidence="12">CysRS</shortName>
    </alternativeName>
</protein>
<evidence type="ECO:0000256" key="4">
    <source>
        <dbReference type="ARBA" id="ARBA00022598"/>
    </source>
</evidence>
<keyword evidence="10 12" id="KW-0030">Aminoacyl-tRNA synthetase</keyword>
<feature type="short sequence motif" description="'HIGH' region" evidence="12">
    <location>
        <begin position="31"/>
        <end position="41"/>
    </location>
</feature>
<evidence type="ECO:0000256" key="2">
    <source>
        <dbReference type="ARBA" id="ARBA00005594"/>
    </source>
</evidence>
<evidence type="ECO:0000256" key="12">
    <source>
        <dbReference type="HAMAP-Rule" id="MF_00041"/>
    </source>
</evidence>
<dbReference type="SMART" id="SM00840">
    <property type="entry name" value="DALR_2"/>
    <property type="match status" value="1"/>
</dbReference>
<dbReference type="PANTHER" id="PTHR10890">
    <property type="entry name" value="CYSTEINYL-TRNA SYNTHETASE"/>
    <property type="match status" value="1"/>
</dbReference>
<evidence type="ECO:0000256" key="3">
    <source>
        <dbReference type="ARBA" id="ARBA00022490"/>
    </source>
</evidence>
<keyword evidence="9 12" id="KW-0648">Protein biosynthesis</keyword>
<feature type="region of interest" description="Disordered" evidence="14">
    <location>
        <begin position="449"/>
        <end position="469"/>
    </location>
</feature>
<evidence type="ECO:0000256" key="10">
    <source>
        <dbReference type="ARBA" id="ARBA00023146"/>
    </source>
</evidence>
<keyword evidence="5 12" id="KW-0479">Metal-binding</keyword>
<evidence type="ECO:0000256" key="11">
    <source>
        <dbReference type="ARBA" id="ARBA00047398"/>
    </source>
</evidence>
<keyword evidence="6 12" id="KW-0547">Nucleotide-binding</keyword>
<name>A0A8T5GG77_9ARCH</name>
<dbReference type="EC" id="6.1.1.16" evidence="12"/>
<comment type="caution">
    <text evidence="16">The sequence shown here is derived from an EMBL/GenBank/DDBJ whole genome shotgun (WGS) entry which is preliminary data.</text>
</comment>
<dbReference type="GO" id="GO:0005829">
    <property type="term" value="C:cytosol"/>
    <property type="evidence" value="ECO:0007669"/>
    <property type="project" value="TreeGrafter"/>
</dbReference>
<keyword evidence="3 12" id="KW-0963">Cytoplasm</keyword>
<dbReference type="GO" id="GO:0006423">
    <property type="term" value="P:cysteinyl-tRNA aminoacylation"/>
    <property type="evidence" value="ECO:0007669"/>
    <property type="project" value="UniProtKB-UniRule"/>
</dbReference>
<evidence type="ECO:0000256" key="14">
    <source>
        <dbReference type="SAM" id="MobiDB-lite"/>
    </source>
</evidence>
<proteinExistence type="inferred from homology"/>
<feature type="compositionally biased region" description="Basic and acidic residues" evidence="14">
    <location>
        <begin position="449"/>
        <end position="459"/>
    </location>
</feature>
<comment type="similarity">
    <text evidence="2 12">Belongs to the class-I aminoacyl-tRNA synthetase family.</text>
</comment>
<accession>A0A8T5GG77</accession>